<dbReference type="CDD" id="cd08977">
    <property type="entry name" value="SusD"/>
    <property type="match status" value="1"/>
</dbReference>
<dbReference type="Pfam" id="PF14322">
    <property type="entry name" value="SusD-like_3"/>
    <property type="match status" value="1"/>
</dbReference>
<reference evidence="9" key="1">
    <citation type="submission" date="2017-01" db="EMBL/GenBank/DDBJ databases">
        <authorList>
            <person name="Varghese N."/>
            <person name="Submissions S."/>
        </authorList>
    </citation>
    <scope>NUCLEOTIDE SEQUENCE [LARGE SCALE GENOMIC DNA]</scope>
    <source>
        <strain evidence="9">DSM 46698</strain>
    </source>
</reference>
<dbReference type="Gene3D" id="1.25.40.390">
    <property type="match status" value="1"/>
</dbReference>
<comment type="similarity">
    <text evidence="2">Belongs to the SusD family.</text>
</comment>
<evidence type="ECO:0000259" key="6">
    <source>
        <dbReference type="Pfam" id="PF07980"/>
    </source>
</evidence>
<evidence type="ECO:0000256" key="4">
    <source>
        <dbReference type="ARBA" id="ARBA00023136"/>
    </source>
</evidence>
<name>A0A1N7MKL2_9BACT</name>
<evidence type="ECO:0000256" key="3">
    <source>
        <dbReference type="ARBA" id="ARBA00022729"/>
    </source>
</evidence>
<proteinExistence type="inferred from homology"/>
<keyword evidence="5" id="KW-0998">Cell outer membrane</keyword>
<sequence>MKKAIYLLMIAVMFTACDDFLDTKPNKDIVTPNNVQALRALLDNSEMNRLPSIAVLCSDEFLTTDAGLAQYSSQWLRELYKWNSEPFAPEEFVADWAAPYQAIFTCNVILEEVEKISGIGIEDYNDLKGSALFHRALAYFGLSQIFLPTYQDITSLSQRIVLRTNPNVNEPLNFVNGDEIYQQIFYDLNQALDLLPEISQYPTRPTKNAVNALLARIYLSMEDYESAREYAVKTLDAQHDLLDYNEIPVRILPFDNFNSEVIFYAELVSYTFTGVVTSQVEPTLLNSYENNDLRRRLFFTLRPNGFTNFTGNYTQIFTHFGGLAFNEIYLIAAEAEARVGSVTEGLNYLNQLMVKRYEIGWEPFQVNNKEELLDIVLEERRKELAFRGTRWSDLRRLNKDSRYQKSITRVVNDELFTLEPNSENYIIPIPSRELLFF</sequence>
<evidence type="ECO:0000256" key="5">
    <source>
        <dbReference type="ARBA" id="ARBA00023237"/>
    </source>
</evidence>
<protein>
    <submittedName>
        <fullName evidence="8">SusD family protein</fullName>
    </submittedName>
</protein>
<dbReference type="RefSeq" id="WP_076500757.1">
    <property type="nucleotide sequence ID" value="NZ_FTOP01000006.1"/>
</dbReference>
<keyword evidence="4" id="KW-0472">Membrane</keyword>
<comment type="subcellular location">
    <subcellularLocation>
        <location evidence="1">Cell outer membrane</location>
    </subcellularLocation>
</comment>
<evidence type="ECO:0000256" key="2">
    <source>
        <dbReference type="ARBA" id="ARBA00006275"/>
    </source>
</evidence>
<gene>
    <name evidence="8" type="ORF">SAMN05421761_106168</name>
</gene>
<dbReference type="GO" id="GO:0009279">
    <property type="term" value="C:cell outer membrane"/>
    <property type="evidence" value="ECO:0007669"/>
    <property type="project" value="UniProtKB-SubCell"/>
</dbReference>
<dbReference type="Proteomes" id="UP000186026">
    <property type="component" value="Unassembled WGS sequence"/>
</dbReference>
<dbReference type="STRING" id="529505.SAMN05421761_106168"/>
<evidence type="ECO:0000313" key="8">
    <source>
        <dbReference type="EMBL" id="SIS86528.1"/>
    </source>
</evidence>
<dbReference type="Pfam" id="PF07980">
    <property type="entry name" value="SusD_RagB"/>
    <property type="match status" value="1"/>
</dbReference>
<dbReference type="AlphaFoldDB" id="A0A1N7MKL2"/>
<evidence type="ECO:0000256" key="1">
    <source>
        <dbReference type="ARBA" id="ARBA00004442"/>
    </source>
</evidence>
<dbReference type="InterPro" id="IPR011990">
    <property type="entry name" value="TPR-like_helical_dom_sf"/>
</dbReference>
<dbReference type="OrthoDB" id="653598at2"/>
<dbReference type="InterPro" id="IPR033985">
    <property type="entry name" value="SusD-like_N"/>
</dbReference>
<organism evidence="8 9">
    <name type="scientific">Belliella pelovolcani</name>
    <dbReference type="NCBI Taxonomy" id="529505"/>
    <lineage>
        <taxon>Bacteria</taxon>
        <taxon>Pseudomonadati</taxon>
        <taxon>Bacteroidota</taxon>
        <taxon>Cytophagia</taxon>
        <taxon>Cytophagales</taxon>
        <taxon>Cyclobacteriaceae</taxon>
        <taxon>Belliella</taxon>
    </lineage>
</organism>
<feature type="domain" description="RagB/SusD" evidence="6">
    <location>
        <begin position="327"/>
        <end position="432"/>
    </location>
</feature>
<feature type="domain" description="SusD-like N-terminal" evidence="7">
    <location>
        <begin position="19"/>
        <end position="219"/>
    </location>
</feature>
<dbReference type="PROSITE" id="PS51257">
    <property type="entry name" value="PROKAR_LIPOPROTEIN"/>
    <property type="match status" value="1"/>
</dbReference>
<accession>A0A1N7MKL2</accession>
<evidence type="ECO:0000259" key="7">
    <source>
        <dbReference type="Pfam" id="PF14322"/>
    </source>
</evidence>
<keyword evidence="9" id="KW-1185">Reference proteome</keyword>
<dbReference type="SUPFAM" id="SSF48452">
    <property type="entry name" value="TPR-like"/>
    <property type="match status" value="1"/>
</dbReference>
<evidence type="ECO:0000313" key="9">
    <source>
        <dbReference type="Proteomes" id="UP000186026"/>
    </source>
</evidence>
<dbReference type="EMBL" id="FTOP01000006">
    <property type="protein sequence ID" value="SIS86528.1"/>
    <property type="molecule type" value="Genomic_DNA"/>
</dbReference>
<keyword evidence="3" id="KW-0732">Signal</keyword>
<dbReference type="InterPro" id="IPR012944">
    <property type="entry name" value="SusD_RagB_dom"/>
</dbReference>